<accession>A0ABR1V4Q7</accession>
<organism evidence="8 9">
    <name type="scientific">Apiospora hydei</name>
    <dbReference type="NCBI Taxonomy" id="1337664"/>
    <lineage>
        <taxon>Eukaryota</taxon>
        <taxon>Fungi</taxon>
        <taxon>Dikarya</taxon>
        <taxon>Ascomycota</taxon>
        <taxon>Pezizomycotina</taxon>
        <taxon>Sordariomycetes</taxon>
        <taxon>Xylariomycetidae</taxon>
        <taxon>Amphisphaeriales</taxon>
        <taxon>Apiosporaceae</taxon>
        <taxon>Apiospora</taxon>
    </lineage>
</organism>
<feature type="transmembrane region" description="Helical" evidence="7">
    <location>
        <begin position="61"/>
        <end position="90"/>
    </location>
</feature>
<evidence type="ECO:0000256" key="3">
    <source>
        <dbReference type="ARBA" id="ARBA00022989"/>
    </source>
</evidence>
<comment type="caution">
    <text evidence="8">The sequence shown here is derived from an EMBL/GenBank/DDBJ whole genome shotgun (WGS) entry which is preliminary data.</text>
</comment>
<reference evidence="8 9" key="1">
    <citation type="submission" date="2023-01" db="EMBL/GenBank/DDBJ databases">
        <title>Analysis of 21 Apiospora genomes using comparative genomics revels a genus with tremendous synthesis potential of carbohydrate active enzymes and secondary metabolites.</title>
        <authorList>
            <person name="Sorensen T."/>
        </authorList>
    </citation>
    <scope>NUCLEOTIDE SEQUENCE [LARGE SCALE GENOMIC DNA]</scope>
    <source>
        <strain evidence="8 9">CBS 114990</strain>
    </source>
</reference>
<dbReference type="Proteomes" id="UP001433268">
    <property type="component" value="Unassembled WGS sequence"/>
</dbReference>
<evidence type="ECO:0008006" key="10">
    <source>
        <dbReference type="Google" id="ProtNLM"/>
    </source>
</evidence>
<keyword evidence="3 7" id="KW-1133">Transmembrane helix</keyword>
<dbReference type="RefSeq" id="XP_066662934.1">
    <property type="nucleotide sequence ID" value="XM_066817242.1"/>
</dbReference>
<comment type="similarity">
    <text evidence="5">Belongs to the anthrone oxygenase family.</text>
</comment>
<feature type="transmembrane region" description="Helical" evidence="7">
    <location>
        <begin position="102"/>
        <end position="120"/>
    </location>
</feature>
<keyword evidence="4 7" id="KW-0472">Membrane</keyword>
<sequence>MSNTTVAALQVASITSSLMVAGGIATMSLFDIPMLQAQPASRSLPSIRWLFSRGSHIMPTAAFAAGTGFVSLAFLALPPAAAAAAGGNVLTRILAGTKTRGYLAAALCNFAIGPVTGLMLPTNMALIKKNEGAGGTRSVQAYKDGARQYKPGQWSVKDSIAGKGEGNQFKALSGPQEKTPPGSSAAEDEEVRGLLGKFAKMNAVRAALCMIGGVVGLCTSLA</sequence>
<name>A0ABR1V4Q7_9PEZI</name>
<evidence type="ECO:0000256" key="1">
    <source>
        <dbReference type="ARBA" id="ARBA00004141"/>
    </source>
</evidence>
<comment type="subcellular location">
    <subcellularLocation>
        <location evidence="1">Membrane</location>
        <topology evidence="1">Multi-pass membrane protein</topology>
    </subcellularLocation>
</comment>
<evidence type="ECO:0000256" key="4">
    <source>
        <dbReference type="ARBA" id="ARBA00023136"/>
    </source>
</evidence>
<evidence type="ECO:0000313" key="9">
    <source>
        <dbReference type="Proteomes" id="UP001433268"/>
    </source>
</evidence>
<dbReference type="EMBL" id="JAQQWN010000009">
    <property type="protein sequence ID" value="KAK8066181.1"/>
    <property type="molecule type" value="Genomic_DNA"/>
</dbReference>
<evidence type="ECO:0000256" key="2">
    <source>
        <dbReference type="ARBA" id="ARBA00022692"/>
    </source>
</evidence>
<proteinExistence type="inferred from homology"/>
<keyword evidence="9" id="KW-1185">Reference proteome</keyword>
<dbReference type="GeneID" id="92050302"/>
<gene>
    <name evidence="8" type="ORF">PG997_012928</name>
</gene>
<keyword evidence="2 7" id="KW-0812">Transmembrane</keyword>
<evidence type="ECO:0000313" key="8">
    <source>
        <dbReference type="EMBL" id="KAK8066181.1"/>
    </source>
</evidence>
<evidence type="ECO:0000256" key="5">
    <source>
        <dbReference type="ARBA" id="ARBA00034313"/>
    </source>
</evidence>
<dbReference type="PANTHER" id="PTHR35042:SF1">
    <property type="entry name" value="DUF1772-DOMAIN-CONTAINING PROTEIN"/>
    <property type="match status" value="1"/>
</dbReference>
<dbReference type="PANTHER" id="PTHR35042">
    <property type="entry name" value="ANTHRONE OXYGENASE ENCC"/>
    <property type="match status" value="1"/>
</dbReference>
<evidence type="ECO:0000256" key="6">
    <source>
        <dbReference type="SAM" id="MobiDB-lite"/>
    </source>
</evidence>
<feature type="region of interest" description="Disordered" evidence="6">
    <location>
        <begin position="167"/>
        <end position="188"/>
    </location>
</feature>
<evidence type="ECO:0000256" key="7">
    <source>
        <dbReference type="SAM" id="Phobius"/>
    </source>
</evidence>
<protein>
    <recommendedName>
        <fullName evidence="10">DUF1772-domain-containing protein</fullName>
    </recommendedName>
</protein>